<dbReference type="AlphaFoldDB" id="A0A1I5XL32"/>
<evidence type="ECO:0000256" key="8">
    <source>
        <dbReference type="ARBA" id="ARBA00022741"/>
    </source>
</evidence>
<evidence type="ECO:0000256" key="2">
    <source>
        <dbReference type="ARBA" id="ARBA00007663"/>
    </source>
</evidence>
<comment type="similarity">
    <text evidence="2">Belongs to the SUA5 family.</text>
</comment>
<dbReference type="Gene3D" id="3.90.870.10">
    <property type="entry name" value="DHBP synthase"/>
    <property type="match status" value="1"/>
</dbReference>
<keyword evidence="8" id="KW-0547">Nucleotide-binding</keyword>
<dbReference type="Proteomes" id="UP000199031">
    <property type="component" value="Unassembled WGS sequence"/>
</dbReference>
<keyword evidence="7" id="KW-0548">Nucleotidyltransferase</keyword>
<dbReference type="STRING" id="1465490.SAMN05444277_10921"/>
<gene>
    <name evidence="13" type="ORF">SAMN05444277_10921</name>
</gene>
<keyword evidence="6" id="KW-0819">tRNA processing</keyword>
<evidence type="ECO:0000256" key="4">
    <source>
        <dbReference type="ARBA" id="ARBA00022490"/>
    </source>
</evidence>
<dbReference type="GO" id="GO:0000049">
    <property type="term" value="F:tRNA binding"/>
    <property type="evidence" value="ECO:0007669"/>
    <property type="project" value="TreeGrafter"/>
</dbReference>
<evidence type="ECO:0000256" key="10">
    <source>
        <dbReference type="ARBA" id="ARBA00029774"/>
    </source>
</evidence>
<comment type="catalytic activity">
    <reaction evidence="11">
        <text>L-threonine + hydrogencarbonate + ATP = L-threonylcarbamoyladenylate + diphosphate + H2O</text>
        <dbReference type="Rhea" id="RHEA:36407"/>
        <dbReference type="ChEBI" id="CHEBI:15377"/>
        <dbReference type="ChEBI" id="CHEBI:17544"/>
        <dbReference type="ChEBI" id="CHEBI:30616"/>
        <dbReference type="ChEBI" id="CHEBI:33019"/>
        <dbReference type="ChEBI" id="CHEBI:57926"/>
        <dbReference type="ChEBI" id="CHEBI:73682"/>
        <dbReference type="EC" id="2.7.7.87"/>
    </reaction>
</comment>
<dbReference type="NCBIfam" id="TIGR00057">
    <property type="entry name" value="L-threonylcarbamoyladenylate synthase"/>
    <property type="match status" value="1"/>
</dbReference>
<dbReference type="InterPro" id="IPR050156">
    <property type="entry name" value="TC-AMP_synthase_SUA5"/>
</dbReference>
<evidence type="ECO:0000256" key="11">
    <source>
        <dbReference type="ARBA" id="ARBA00048366"/>
    </source>
</evidence>
<keyword evidence="4" id="KW-0963">Cytoplasm</keyword>
<organism evidence="13 14">
    <name type="scientific">Parafilimonas terrae</name>
    <dbReference type="NCBI Taxonomy" id="1465490"/>
    <lineage>
        <taxon>Bacteria</taxon>
        <taxon>Pseudomonadati</taxon>
        <taxon>Bacteroidota</taxon>
        <taxon>Chitinophagia</taxon>
        <taxon>Chitinophagales</taxon>
        <taxon>Chitinophagaceae</taxon>
        <taxon>Parafilimonas</taxon>
    </lineage>
</organism>
<evidence type="ECO:0000313" key="14">
    <source>
        <dbReference type="Proteomes" id="UP000199031"/>
    </source>
</evidence>
<keyword evidence="5" id="KW-0808">Transferase</keyword>
<evidence type="ECO:0000256" key="3">
    <source>
        <dbReference type="ARBA" id="ARBA00012584"/>
    </source>
</evidence>
<accession>A0A1I5XL32</accession>
<evidence type="ECO:0000256" key="5">
    <source>
        <dbReference type="ARBA" id="ARBA00022679"/>
    </source>
</evidence>
<dbReference type="InterPro" id="IPR017945">
    <property type="entry name" value="DHBP_synth_RibB-like_a/b_dom"/>
</dbReference>
<dbReference type="GO" id="GO:0005737">
    <property type="term" value="C:cytoplasm"/>
    <property type="evidence" value="ECO:0007669"/>
    <property type="project" value="UniProtKB-SubCell"/>
</dbReference>
<dbReference type="GO" id="GO:0005524">
    <property type="term" value="F:ATP binding"/>
    <property type="evidence" value="ECO:0007669"/>
    <property type="project" value="UniProtKB-KW"/>
</dbReference>
<evidence type="ECO:0000313" key="13">
    <source>
        <dbReference type="EMBL" id="SFQ32644.1"/>
    </source>
</evidence>
<evidence type="ECO:0000256" key="6">
    <source>
        <dbReference type="ARBA" id="ARBA00022694"/>
    </source>
</evidence>
<evidence type="ECO:0000256" key="1">
    <source>
        <dbReference type="ARBA" id="ARBA00004496"/>
    </source>
</evidence>
<evidence type="ECO:0000259" key="12">
    <source>
        <dbReference type="PROSITE" id="PS51163"/>
    </source>
</evidence>
<dbReference type="GO" id="GO:0006450">
    <property type="term" value="P:regulation of translational fidelity"/>
    <property type="evidence" value="ECO:0007669"/>
    <property type="project" value="TreeGrafter"/>
</dbReference>
<dbReference type="SUPFAM" id="SSF55821">
    <property type="entry name" value="YrdC/RibB"/>
    <property type="match status" value="1"/>
</dbReference>
<keyword evidence="14" id="KW-1185">Reference proteome</keyword>
<dbReference type="GO" id="GO:0061710">
    <property type="term" value="F:L-threonylcarbamoyladenylate synthase"/>
    <property type="evidence" value="ECO:0007669"/>
    <property type="project" value="UniProtKB-EC"/>
</dbReference>
<dbReference type="RefSeq" id="WP_090659844.1">
    <property type="nucleotide sequence ID" value="NZ_FOXQ01000009.1"/>
</dbReference>
<dbReference type="GO" id="GO:0008033">
    <property type="term" value="P:tRNA processing"/>
    <property type="evidence" value="ECO:0007669"/>
    <property type="project" value="UniProtKB-KW"/>
</dbReference>
<sequence>MNEINFEHDIINSLEQLKKGGIILYPTDTIWGIGCDATNNEAVNKIIQLKQRPQLKSFVVLVASEKDVLQYTASPDLAVFDYLQTVQKPTTVIYEHALSLAENVCNADGSVAIRICSDEFCRHLIRRFRKPIVSTSANVSGEPSPSNFAQVSPVIRKGVDYIVQYRQNDNTEHAASSLIRWKNNKAEIIRP</sequence>
<dbReference type="InterPro" id="IPR006070">
    <property type="entry name" value="Sua5-like_dom"/>
</dbReference>
<dbReference type="PANTHER" id="PTHR17490">
    <property type="entry name" value="SUA5"/>
    <property type="match status" value="1"/>
</dbReference>
<dbReference type="GO" id="GO:0003725">
    <property type="term" value="F:double-stranded RNA binding"/>
    <property type="evidence" value="ECO:0007669"/>
    <property type="project" value="InterPro"/>
</dbReference>
<dbReference type="EMBL" id="FOXQ01000009">
    <property type="protein sequence ID" value="SFQ32644.1"/>
    <property type="molecule type" value="Genomic_DNA"/>
</dbReference>
<comment type="subcellular location">
    <subcellularLocation>
        <location evidence="1">Cytoplasm</location>
    </subcellularLocation>
</comment>
<evidence type="ECO:0000256" key="7">
    <source>
        <dbReference type="ARBA" id="ARBA00022695"/>
    </source>
</evidence>
<dbReference type="Pfam" id="PF01300">
    <property type="entry name" value="Sua5_yciO_yrdC"/>
    <property type="match status" value="1"/>
</dbReference>
<evidence type="ECO:0000256" key="9">
    <source>
        <dbReference type="ARBA" id="ARBA00022840"/>
    </source>
</evidence>
<proteinExistence type="inferred from homology"/>
<feature type="domain" description="YrdC-like" evidence="12">
    <location>
        <begin position="7"/>
        <end position="191"/>
    </location>
</feature>
<name>A0A1I5XL32_9BACT</name>
<dbReference type="EC" id="2.7.7.87" evidence="3"/>
<protein>
    <recommendedName>
        <fullName evidence="10">L-threonylcarbamoyladenylate synthase</fullName>
        <ecNumber evidence="3">2.7.7.87</ecNumber>
    </recommendedName>
    <alternativeName>
        <fullName evidence="10">L-threonylcarbamoyladenylate synthase</fullName>
    </alternativeName>
</protein>
<reference evidence="13 14" key="1">
    <citation type="submission" date="2016-10" db="EMBL/GenBank/DDBJ databases">
        <authorList>
            <person name="de Groot N.N."/>
        </authorList>
    </citation>
    <scope>NUCLEOTIDE SEQUENCE [LARGE SCALE GENOMIC DNA]</scope>
    <source>
        <strain evidence="13 14">DSM 28286</strain>
    </source>
</reference>
<dbReference type="PANTHER" id="PTHR17490:SF16">
    <property type="entry name" value="THREONYLCARBAMOYL-AMP SYNTHASE"/>
    <property type="match status" value="1"/>
</dbReference>
<dbReference type="OrthoDB" id="9814580at2"/>
<dbReference type="PROSITE" id="PS51163">
    <property type="entry name" value="YRDC"/>
    <property type="match status" value="1"/>
</dbReference>
<keyword evidence="9" id="KW-0067">ATP-binding</keyword>